<sequence length="237" mass="25578">MATRTDTPVDAAPKAANPSPAVDANDINDWCNRVNNFLDGPTEAAAVANANAAAEKWHTNLFGCCTPFETCCMTSCCPCITFGKTYHRMNKDSTMKGYSPINMTCLLFCIGQQLLCVPLLFATMQRGDLRKKHNIAGSTFGDICTSCCCMCCSLVQTEKESEYRAKQELVTEQPGRQVEMMNYAPVPEPEPRPLVVDARGVTVLESEDVGEVEQGTGLDGAGGIFRSVNWGLGGAVV</sequence>
<accession>A0ACC2Z2B4</accession>
<proteinExistence type="predicted"/>
<evidence type="ECO:0000313" key="1">
    <source>
        <dbReference type="EMBL" id="KAJ9641379.1"/>
    </source>
</evidence>
<gene>
    <name evidence="1" type="ORF">H2199_005349</name>
</gene>
<protein>
    <submittedName>
        <fullName evidence="1">Uncharacterized protein</fullName>
    </submittedName>
</protein>
<dbReference type="EMBL" id="JAPDRP010000015">
    <property type="protein sequence ID" value="KAJ9641379.1"/>
    <property type="molecule type" value="Genomic_DNA"/>
</dbReference>
<evidence type="ECO:0000313" key="2">
    <source>
        <dbReference type="Proteomes" id="UP001172680"/>
    </source>
</evidence>
<name>A0ACC2Z2B4_9PEZI</name>
<dbReference type="Proteomes" id="UP001172680">
    <property type="component" value="Unassembled WGS sequence"/>
</dbReference>
<keyword evidence="2" id="KW-1185">Reference proteome</keyword>
<organism evidence="1 2">
    <name type="scientific">Coniosporium tulheliwenetii</name>
    <dbReference type="NCBI Taxonomy" id="3383036"/>
    <lineage>
        <taxon>Eukaryota</taxon>
        <taxon>Fungi</taxon>
        <taxon>Dikarya</taxon>
        <taxon>Ascomycota</taxon>
        <taxon>Pezizomycotina</taxon>
        <taxon>Dothideomycetes</taxon>
        <taxon>Dothideomycetes incertae sedis</taxon>
        <taxon>Coniosporium</taxon>
    </lineage>
</organism>
<comment type="caution">
    <text evidence="1">The sequence shown here is derived from an EMBL/GenBank/DDBJ whole genome shotgun (WGS) entry which is preliminary data.</text>
</comment>
<reference evidence="1" key="1">
    <citation type="submission" date="2022-10" db="EMBL/GenBank/DDBJ databases">
        <title>Culturing micro-colonial fungi from biological soil crusts in the Mojave desert and describing Neophaeococcomyces mojavensis, and introducing the new genera and species Taxawa tesnikishii.</title>
        <authorList>
            <person name="Kurbessoian T."/>
            <person name="Stajich J.E."/>
        </authorList>
    </citation>
    <scope>NUCLEOTIDE SEQUENCE</scope>
    <source>
        <strain evidence="1">JES_115</strain>
    </source>
</reference>